<evidence type="ECO:0000313" key="3">
    <source>
        <dbReference type="Proteomes" id="UP000054561"/>
    </source>
</evidence>
<dbReference type="RefSeq" id="XP_012336215.1">
    <property type="nucleotide sequence ID" value="XM_012480792.1"/>
</dbReference>
<dbReference type="AlphaFoldDB" id="A0A0D9QJD8"/>
<feature type="chain" id="PRO_5002343588" evidence="1">
    <location>
        <begin position="24"/>
        <end position="273"/>
    </location>
</feature>
<feature type="signal peptide" evidence="1">
    <location>
        <begin position="1"/>
        <end position="23"/>
    </location>
</feature>
<keyword evidence="1" id="KW-0732">Signal</keyword>
<dbReference type="OrthoDB" id="397220at2759"/>
<gene>
    <name evidence="2" type="ORF">AK88_03170</name>
</gene>
<dbReference type="VEuPathDB" id="PlasmoDB:AK88_03170"/>
<organism evidence="2 3">
    <name type="scientific">Plasmodium fragile</name>
    <dbReference type="NCBI Taxonomy" id="5857"/>
    <lineage>
        <taxon>Eukaryota</taxon>
        <taxon>Sar</taxon>
        <taxon>Alveolata</taxon>
        <taxon>Apicomplexa</taxon>
        <taxon>Aconoidasida</taxon>
        <taxon>Haemosporida</taxon>
        <taxon>Plasmodiidae</taxon>
        <taxon>Plasmodium</taxon>
        <taxon>Plasmodium (Plasmodium)</taxon>
    </lineage>
</organism>
<evidence type="ECO:0000256" key="1">
    <source>
        <dbReference type="SAM" id="SignalP"/>
    </source>
</evidence>
<protein>
    <submittedName>
        <fullName evidence="2">Uncharacterized protein</fullName>
    </submittedName>
</protein>
<dbReference type="OMA" id="HTQIRIK"/>
<keyword evidence="3" id="KW-1185">Reference proteome</keyword>
<accession>A0A0D9QJD8</accession>
<proteinExistence type="predicted"/>
<name>A0A0D9QJD8_PLAFR</name>
<evidence type="ECO:0000313" key="2">
    <source>
        <dbReference type="EMBL" id="KJP87124.1"/>
    </source>
</evidence>
<reference evidence="2 3" key="1">
    <citation type="submission" date="2014-03" db="EMBL/GenBank/DDBJ databases">
        <title>The Genome Sequence of Plasmodium fragile nilgiri.</title>
        <authorList>
            <consortium name="The Broad Institute Genomics Platform"/>
            <consortium name="The Broad Institute Genome Sequencing Center for Infectious Disease"/>
            <person name="Neafsey D."/>
            <person name="Duraisingh M."/>
            <person name="Young S.K."/>
            <person name="Zeng Q."/>
            <person name="Gargeya S."/>
            <person name="Abouelleil A."/>
            <person name="Alvarado L."/>
            <person name="Chapman S.B."/>
            <person name="Gainer-Dewar J."/>
            <person name="Goldberg J."/>
            <person name="Griggs A."/>
            <person name="Gujja S."/>
            <person name="Hansen M."/>
            <person name="Howarth C."/>
            <person name="Imamovic A."/>
            <person name="Larimer J."/>
            <person name="Pearson M."/>
            <person name="Poon T.W."/>
            <person name="Priest M."/>
            <person name="Roberts A."/>
            <person name="Saif S."/>
            <person name="Shea T."/>
            <person name="Sykes S."/>
            <person name="Wortman J."/>
            <person name="Nusbaum C."/>
            <person name="Birren B."/>
        </authorList>
    </citation>
    <scope>NUCLEOTIDE SEQUENCE [LARGE SCALE GENOMIC DNA]</scope>
    <source>
        <strain evidence="3">nilgiri</strain>
    </source>
</reference>
<dbReference type="Proteomes" id="UP000054561">
    <property type="component" value="Unassembled WGS sequence"/>
</dbReference>
<sequence length="273" mass="30326">MTMLRRLLRIAAVLPLLSARVRSENDISVKGSLTVANLKISSKGNKENGILFQSKEVEYKMGLDPLGQFIISRKNKPIISIDEHDNMNLLNQDLVVKALTLDGTFKVRHVNQFQMIVHESFSSSASTSGWLGDNFDNATSVCGGVNLLGGYGKLSKGRVHKTFENIPSHTQIRIKANFHFIDEWNSHTAYLKVGRDDQEDLFYVWTDSHSQVALENAVNICGNATGESKFSSVIDVVIPHNSSKLIVEFGTTIQVDDPKSVSWGVSNFQLFIV</sequence>
<dbReference type="EMBL" id="KQ001679">
    <property type="protein sequence ID" value="KJP87124.1"/>
    <property type="molecule type" value="Genomic_DNA"/>
</dbReference>
<dbReference type="PANTHER" id="PTHR39767">
    <property type="entry name" value="CALCIUM/CALMODULIN-BINDING MEMBRANE PROTEIN PCM4-RELATED"/>
    <property type="match status" value="1"/>
</dbReference>
<dbReference type="PANTHER" id="PTHR39767:SF2">
    <property type="entry name" value="CHROMOSOME UNDETERMINED SCAFFOLD_1, WHOLE GENOME SHOTGUN SEQUENCE"/>
    <property type="match status" value="1"/>
</dbReference>
<dbReference type="GeneID" id="24268484"/>